<accession>A0A1I5AFB5</accession>
<organism evidence="2 3">
    <name type="scientific">Saccharopolyspora antimicrobica</name>
    <dbReference type="NCBI Taxonomy" id="455193"/>
    <lineage>
        <taxon>Bacteria</taxon>
        <taxon>Bacillati</taxon>
        <taxon>Actinomycetota</taxon>
        <taxon>Actinomycetes</taxon>
        <taxon>Pseudonocardiales</taxon>
        <taxon>Pseudonocardiaceae</taxon>
        <taxon>Saccharopolyspora</taxon>
    </lineage>
</organism>
<sequence length="29" mass="3107">MSIGGRECVTVFQPGFALTRVRDAEVVPA</sequence>
<dbReference type="AlphaFoldDB" id="A0A1I5AFB5"/>
<proteinExistence type="predicted"/>
<dbReference type="Proteomes" id="UP000270697">
    <property type="component" value="Unassembled WGS sequence"/>
</dbReference>
<keyword evidence="4" id="KW-1185">Reference proteome</keyword>
<evidence type="ECO:0000313" key="3">
    <source>
        <dbReference type="Proteomes" id="UP000199398"/>
    </source>
</evidence>
<protein>
    <submittedName>
        <fullName evidence="2">Uncharacterized protein</fullName>
    </submittedName>
</protein>
<gene>
    <name evidence="1" type="ORF">ATL45_1432</name>
    <name evidence="2" type="ORF">SAMN05421805_105363</name>
</gene>
<dbReference type="EMBL" id="FOUP01000005">
    <property type="protein sequence ID" value="SFN61070.1"/>
    <property type="molecule type" value="Genomic_DNA"/>
</dbReference>
<evidence type="ECO:0000313" key="2">
    <source>
        <dbReference type="EMBL" id="SFN61070.1"/>
    </source>
</evidence>
<evidence type="ECO:0000313" key="1">
    <source>
        <dbReference type="EMBL" id="RKT83159.1"/>
    </source>
</evidence>
<dbReference type="Proteomes" id="UP000199398">
    <property type="component" value="Unassembled WGS sequence"/>
</dbReference>
<reference evidence="2 3" key="1">
    <citation type="submission" date="2016-10" db="EMBL/GenBank/DDBJ databases">
        <authorList>
            <person name="de Groot N.N."/>
        </authorList>
    </citation>
    <scope>NUCLEOTIDE SEQUENCE [LARGE SCALE GENOMIC DNA]</scope>
    <source>
        <strain evidence="2 3">CPCC 201259</strain>
    </source>
</reference>
<reference evidence="1 4" key="2">
    <citation type="submission" date="2018-10" db="EMBL/GenBank/DDBJ databases">
        <title>Sequencing the genomes of 1000 actinobacteria strains.</title>
        <authorList>
            <person name="Klenk H.-P."/>
        </authorList>
    </citation>
    <scope>NUCLEOTIDE SEQUENCE [LARGE SCALE GENOMIC DNA]</scope>
    <source>
        <strain evidence="1 4">DSM 45119</strain>
    </source>
</reference>
<name>A0A1I5AFB5_9PSEU</name>
<dbReference type="EMBL" id="RBXX01000002">
    <property type="protein sequence ID" value="RKT83159.1"/>
    <property type="molecule type" value="Genomic_DNA"/>
</dbReference>
<evidence type="ECO:0000313" key="4">
    <source>
        <dbReference type="Proteomes" id="UP000270697"/>
    </source>
</evidence>